<evidence type="ECO:0000256" key="1">
    <source>
        <dbReference type="ARBA" id="ARBA00010333"/>
    </source>
</evidence>
<dbReference type="EMBL" id="LWID01000001">
    <property type="protein sequence ID" value="MDG6894173.1"/>
    <property type="molecule type" value="Genomic_DNA"/>
</dbReference>
<feature type="signal peptide" evidence="3">
    <location>
        <begin position="1"/>
        <end position="23"/>
    </location>
</feature>
<keyword evidence="2 3" id="KW-0732">Signal</keyword>
<gene>
    <name evidence="5" type="ORF">A6A20_00660</name>
</gene>
<comment type="caution">
    <text evidence="5">The sequence shown here is derived from an EMBL/GenBank/DDBJ whole genome shotgun (WGS) entry which is preliminary data.</text>
</comment>
<organism evidence="5 6">
    <name type="scientific">Volucribacter amazonae</name>
    <dbReference type="NCBI Taxonomy" id="256731"/>
    <lineage>
        <taxon>Bacteria</taxon>
        <taxon>Pseudomonadati</taxon>
        <taxon>Pseudomonadota</taxon>
        <taxon>Gammaproteobacteria</taxon>
        <taxon>Pasteurellales</taxon>
        <taxon>Pasteurellaceae</taxon>
        <taxon>Volucribacter</taxon>
    </lineage>
</organism>
<protein>
    <submittedName>
        <fullName evidence="5">Amino acid ABC transporter substrate-binding protein</fullName>
    </submittedName>
</protein>
<comment type="similarity">
    <text evidence="1">Belongs to the bacterial solute-binding protein 3 family.</text>
</comment>
<proteinExistence type="inferred from homology"/>
<name>A0A9X4PLV6_9PAST</name>
<evidence type="ECO:0000313" key="5">
    <source>
        <dbReference type="EMBL" id="MDG6894173.1"/>
    </source>
</evidence>
<evidence type="ECO:0000256" key="2">
    <source>
        <dbReference type="ARBA" id="ARBA00022729"/>
    </source>
</evidence>
<evidence type="ECO:0000259" key="4">
    <source>
        <dbReference type="SMART" id="SM00062"/>
    </source>
</evidence>
<dbReference type="Proteomes" id="UP001155500">
    <property type="component" value="Unassembled WGS sequence"/>
</dbReference>
<accession>A0A9X4PLV6</accession>
<evidence type="ECO:0000256" key="3">
    <source>
        <dbReference type="SAM" id="SignalP"/>
    </source>
</evidence>
<dbReference type="SUPFAM" id="SSF53850">
    <property type="entry name" value="Periplasmic binding protein-like II"/>
    <property type="match status" value="1"/>
</dbReference>
<sequence length="282" mass="30466">MSASCRKGLVLVLSALWLGQAAAVSLDEVKQRGYLSVATEDDYAPFEMIKDGKPAGFTEDLMVELKAYAPFAIKQEIMPWTGLLPAVLAGKYDAAITGAVVSPERLQRFNFAPPVMTATHYVVLRTKDDSVQSAADLAGKTLGVQAGSVALARLPELEVMLAESGGKLGKVVEYTSYPEAYADLANGRLDYVVSAYAGAKTLTTQRPKVFKMGMAVSGAGYHAWPVPKDSPEVLAFLTAFIEHIRANGKLAEIQQKWFGESLPDLPTTPITSEQQYLEMISQ</sequence>
<dbReference type="PANTHER" id="PTHR35936">
    <property type="entry name" value="MEMBRANE-BOUND LYTIC MUREIN TRANSGLYCOSYLASE F"/>
    <property type="match status" value="1"/>
</dbReference>
<keyword evidence="6" id="KW-1185">Reference proteome</keyword>
<dbReference type="AlphaFoldDB" id="A0A9X4PLV6"/>
<feature type="chain" id="PRO_5040823429" evidence="3">
    <location>
        <begin position="24"/>
        <end position="282"/>
    </location>
</feature>
<reference evidence="5" key="1">
    <citation type="submission" date="2016-03" db="EMBL/GenBank/DDBJ databases">
        <title>Co-evolution between Pasteurellaceae and their hosts.</title>
        <authorList>
            <person name="Hansen M.J."/>
            <person name="Bojesen A.M."/>
            <person name="Planet P."/>
        </authorList>
    </citation>
    <scope>NUCLEOTIDE SEQUENCE</scope>
    <source>
        <strain evidence="5">146/S8/89</strain>
    </source>
</reference>
<dbReference type="PANTHER" id="PTHR35936:SF19">
    <property type="entry name" value="AMINO-ACID-BINDING PROTEIN YXEM-RELATED"/>
    <property type="match status" value="1"/>
</dbReference>
<dbReference type="Pfam" id="PF00497">
    <property type="entry name" value="SBP_bac_3"/>
    <property type="match status" value="1"/>
</dbReference>
<dbReference type="SMART" id="SM00062">
    <property type="entry name" value="PBPb"/>
    <property type="match status" value="1"/>
</dbReference>
<dbReference type="InterPro" id="IPR001638">
    <property type="entry name" value="Solute-binding_3/MltF_N"/>
</dbReference>
<evidence type="ECO:0000313" key="6">
    <source>
        <dbReference type="Proteomes" id="UP001155500"/>
    </source>
</evidence>
<dbReference type="Gene3D" id="3.40.190.10">
    <property type="entry name" value="Periplasmic binding protein-like II"/>
    <property type="match status" value="2"/>
</dbReference>
<feature type="domain" description="Solute-binding protein family 3/N-terminal" evidence="4">
    <location>
        <begin position="34"/>
        <end position="261"/>
    </location>
</feature>